<feature type="domain" description="PAC" evidence="3">
    <location>
        <begin position="179"/>
        <end position="232"/>
    </location>
</feature>
<organism evidence="5 6">
    <name type="scientific">Neobacillus paridis</name>
    <dbReference type="NCBI Taxonomy" id="2803862"/>
    <lineage>
        <taxon>Bacteria</taxon>
        <taxon>Bacillati</taxon>
        <taxon>Bacillota</taxon>
        <taxon>Bacilli</taxon>
        <taxon>Bacillales</taxon>
        <taxon>Bacillaceae</taxon>
        <taxon>Neobacillus</taxon>
    </lineage>
</organism>
<dbReference type="PROSITE" id="PS50887">
    <property type="entry name" value="GGDEF"/>
    <property type="match status" value="1"/>
</dbReference>
<dbReference type="EMBL" id="JAESWB010000229">
    <property type="protein sequence ID" value="MBL4953554.1"/>
    <property type="molecule type" value="Genomic_DNA"/>
</dbReference>
<sequence>MPNFSGINNPYLTAPNVVNLFFLILPPIISVLYRNWKYIFITTMISAAAFSYFLLLHGASYFTDWEATDVIYFLLFFLLYAVLNIYESKYSEKAEALIQKQEQILKESETKYRLIADNMYDFVTVLAPDGKILYASPSHENVMKMNPSELEGTYSHAYIHPDDLDSFLSKFHSMIETGTNLKADIRWKVGAEWIFLAMRGKPVVEKNGKIQKVVMVSRNITERIKMEQKIKQTSARLEALISHLPYGILALDKNNQVLLVNQKLREIFTNSSFSQEIIGIKPIEGSAQGKNIFLEGDLYEKRNREILEHCETVLDEEWKLKDGRIISRDAIPIFVNDQLDGFLWQFKDITKQKKLEKHLQEASLMDGLTKIHNRRYFDETLIREWRRCARTSQPLTLIMLDIDDFKKYNDTYGHLQGDASIILVAQTVQETLKRPADVACRYGGEEFAVILPETHQEGGMKIAEKIRSAIERLEIPHATSSVSTVLTCSLGVATIIPIPSIDFKELIGMADKALYVSKTKGKNCVNAFK</sequence>
<dbReference type="InterPro" id="IPR043128">
    <property type="entry name" value="Rev_trsase/Diguanyl_cyclase"/>
</dbReference>
<gene>
    <name evidence="5" type="ORF">JK635_15295</name>
</gene>
<dbReference type="InterPro" id="IPR000014">
    <property type="entry name" value="PAS"/>
</dbReference>
<keyword evidence="1" id="KW-1133">Transmembrane helix</keyword>
<dbReference type="SMART" id="SM00091">
    <property type="entry name" value="PAS"/>
    <property type="match status" value="2"/>
</dbReference>
<dbReference type="SMART" id="SM00267">
    <property type="entry name" value="GGDEF"/>
    <property type="match status" value="1"/>
</dbReference>
<dbReference type="CDD" id="cd00130">
    <property type="entry name" value="PAS"/>
    <property type="match status" value="1"/>
</dbReference>
<evidence type="ECO:0000256" key="1">
    <source>
        <dbReference type="SAM" id="Phobius"/>
    </source>
</evidence>
<dbReference type="InterPro" id="IPR035965">
    <property type="entry name" value="PAS-like_dom_sf"/>
</dbReference>
<evidence type="ECO:0000259" key="4">
    <source>
        <dbReference type="PROSITE" id="PS50887"/>
    </source>
</evidence>
<feature type="domain" description="GGDEF" evidence="4">
    <location>
        <begin position="393"/>
        <end position="529"/>
    </location>
</feature>
<proteinExistence type="predicted"/>
<accession>A0ABS1TR77</accession>
<dbReference type="CDD" id="cd01949">
    <property type="entry name" value="GGDEF"/>
    <property type="match status" value="1"/>
</dbReference>
<dbReference type="RefSeq" id="WP_202654823.1">
    <property type="nucleotide sequence ID" value="NZ_JAESWB010000229.1"/>
</dbReference>
<feature type="domain" description="PAS" evidence="2">
    <location>
        <begin position="108"/>
        <end position="178"/>
    </location>
</feature>
<dbReference type="PANTHER" id="PTHR45138:SF9">
    <property type="entry name" value="DIGUANYLATE CYCLASE DGCM-RELATED"/>
    <property type="match status" value="1"/>
</dbReference>
<dbReference type="InterPro" id="IPR050469">
    <property type="entry name" value="Diguanylate_Cyclase"/>
</dbReference>
<dbReference type="SUPFAM" id="SSF55073">
    <property type="entry name" value="Nucleotide cyclase"/>
    <property type="match status" value="1"/>
</dbReference>
<reference evidence="5 6" key="1">
    <citation type="submission" date="2021-01" db="EMBL/GenBank/DDBJ databases">
        <title>Genome public.</title>
        <authorList>
            <person name="Liu C."/>
            <person name="Sun Q."/>
        </authorList>
    </citation>
    <scope>NUCLEOTIDE SEQUENCE [LARGE SCALE GENOMIC DNA]</scope>
    <source>
        <strain evidence="5 6">YIM B02564</strain>
    </source>
</reference>
<evidence type="ECO:0000259" key="2">
    <source>
        <dbReference type="PROSITE" id="PS50112"/>
    </source>
</evidence>
<feature type="transmembrane region" description="Helical" evidence="1">
    <location>
        <begin position="38"/>
        <end position="58"/>
    </location>
</feature>
<dbReference type="SUPFAM" id="SSF55785">
    <property type="entry name" value="PYP-like sensor domain (PAS domain)"/>
    <property type="match status" value="2"/>
</dbReference>
<dbReference type="Pfam" id="PF13188">
    <property type="entry name" value="PAS_8"/>
    <property type="match status" value="1"/>
</dbReference>
<keyword evidence="1" id="KW-0472">Membrane</keyword>
<dbReference type="Gene3D" id="3.30.70.270">
    <property type="match status" value="1"/>
</dbReference>
<dbReference type="InterPro" id="IPR000160">
    <property type="entry name" value="GGDEF_dom"/>
</dbReference>
<name>A0ABS1TR77_9BACI</name>
<dbReference type="PROSITE" id="PS50112">
    <property type="entry name" value="PAS"/>
    <property type="match status" value="1"/>
</dbReference>
<dbReference type="NCBIfam" id="TIGR00254">
    <property type="entry name" value="GGDEF"/>
    <property type="match status" value="1"/>
</dbReference>
<dbReference type="InterPro" id="IPR013655">
    <property type="entry name" value="PAS_fold_3"/>
</dbReference>
<evidence type="ECO:0000259" key="3">
    <source>
        <dbReference type="PROSITE" id="PS50113"/>
    </source>
</evidence>
<dbReference type="PROSITE" id="PS50113">
    <property type="entry name" value="PAC"/>
    <property type="match status" value="1"/>
</dbReference>
<dbReference type="InterPro" id="IPR029787">
    <property type="entry name" value="Nucleotide_cyclase"/>
</dbReference>
<dbReference type="PANTHER" id="PTHR45138">
    <property type="entry name" value="REGULATORY COMPONENTS OF SENSORY TRANSDUCTION SYSTEM"/>
    <property type="match status" value="1"/>
</dbReference>
<keyword evidence="1" id="KW-0812">Transmembrane</keyword>
<keyword evidence="6" id="KW-1185">Reference proteome</keyword>
<dbReference type="Pfam" id="PF00990">
    <property type="entry name" value="GGDEF"/>
    <property type="match status" value="1"/>
</dbReference>
<dbReference type="NCBIfam" id="TIGR00229">
    <property type="entry name" value="sensory_box"/>
    <property type="match status" value="1"/>
</dbReference>
<evidence type="ECO:0000313" key="5">
    <source>
        <dbReference type="EMBL" id="MBL4953554.1"/>
    </source>
</evidence>
<comment type="caution">
    <text evidence="5">The sequence shown here is derived from an EMBL/GenBank/DDBJ whole genome shotgun (WGS) entry which is preliminary data.</text>
</comment>
<dbReference type="Proteomes" id="UP000623967">
    <property type="component" value="Unassembled WGS sequence"/>
</dbReference>
<feature type="transmembrane region" description="Helical" evidence="1">
    <location>
        <begin position="70"/>
        <end position="86"/>
    </location>
</feature>
<dbReference type="Gene3D" id="3.30.450.20">
    <property type="entry name" value="PAS domain"/>
    <property type="match status" value="2"/>
</dbReference>
<dbReference type="Pfam" id="PF08447">
    <property type="entry name" value="PAS_3"/>
    <property type="match status" value="1"/>
</dbReference>
<protein>
    <submittedName>
        <fullName evidence="5">Diguanylate cyclase</fullName>
    </submittedName>
</protein>
<feature type="transmembrane region" description="Helical" evidence="1">
    <location>
        <begin position="12"/>
        <end position="33"/>
    </location>
</feature>
<evidence type="ECO:0000313" key="6">
    <source>
        <dbReference type="Proteomes" id="UP000623967"/>
    </source>
</evidence>
<dbReference type="InterPro" id="IPR000700">
    <property type="entry name" value="PAS-assoc_C"/>
</dbReference>